<dbReference type="Gene3D" id="3.20.20.70">
    <property type="entry name" value="Aldolase class I"/>
    <property type="match status" value="1"/>
</dbReference>
<reference evidence="15 16" key="1">
    <citation type="journal article" date="2022" name="bioRxiv">
        <title>Ecology and evolution of chlamydial symbionts of arthropods.</title>
        <authorList>
            <person name="Halter T."/>
            <person name="Koestlbacher S."/>
            <person name="Collingro A."/>
            <person name="Sixt B.S."/>
            <person name="Toenshoff E.R."/>
            <person name="Hendrickx F."/>
            <person name="Kostanjsek R."/>
            <person name="Horn M."/>
        </authorList>
    </citation>
    <scope>NUCLEOTIDE SEQUENCE [LARGE SCALE GENOMIC DNA]</scope>
    <source>
        <strain evidence="15">W744xW776</strain>
    </source>
</reference>
<proteinExistence type="inferred from homology"/>
<keyword evidence="12 15" id="KW-0413">Isomerase</keyword>
<dbReference type="CDD" id="cd01335">
    <property type="entry name" value="Radical_SAM"/>
    <property type="match status" value="1"/>
</dbReference>
<comment type="catalytic activity">
    <reaction evidence="1">
        <text>L-lysine = D-beta-lysine</text>
        <dbReference type="Rhea" id="RHEA:44148"/>
        <dbReference type="ChEBI" id="CHEBI:32551"/>
        <dbReference type="ChEBI" id="CHEBI:84138"/>
    </reaction>
</comment>
<dbReference type="PANTHER" id="PTHR30538">
    <property type="entry name" value="LYSINE 2,3-AMINOMUTASE-RELATED"/>
    <property type="match status" value="1"/>
</dbReference>
<dbReference type="NCBIfam" id="TIGR00238">
    <property type="entry name" value="KamA family radical SAM protein"/>
    <property type="match status" value="1"/>
</dbReference>
<evidence type="ECO:0000256" key="7">
    <source>
        <dbReference type="ARBA" id="ARBA00022691"/>
    </source>
</evidence>
<evidence type="ECO:0000256" key="5">
    <source>
        <dbReference type="ARBA" id="ARBA00022363"/>
    </source>
</evidence>
<dbReference type="InterPro" id="IPR022462">
    <property type="entry name" value="EpmB"/>
</dbReference>
<gene>
    <name evidence="15" type="ORF">RHABOEDO_001779</name>
</gene>
<keyword evidence="10" id="KW-0408">Iron</keyword>
<dbReference type="SFLD" id="SFLDF00314">
    <property type="entry name" value="L-lysine_2_3-aminomutase_(yjeK"/>
    <property type="match status" value="1"/>
</dbReference>
<keyword evidence="8" id="KW-0479">Metal-binding</keyword>
<comment type="similarity">
    <text evidence="4">Belongs to the radical SAM superfamily. KamA family.</text>
</comment>
<evidence type="ECO:0000256" key="3">
    <source>
        <dbReference type="ARBA" id="ARBA00001966"/>
    </source>
</evidence>
<keyword evidence="7" id="KW-0949">S-adenosyl-L-methionine</keyword>
<dbReference type="SUPFAM" id="SSF102114">
    <property type="entry name" value="Radical SAM enzymes"/>
    <property type="match status" value="1"/>
</dbReference>
<dbReference type="EMBL" id="CP075587">
    <property type="protein sequence ID" value="QYF49437.1"/>
    <property type="molecule type" value="Genomic_DNA"/>
</dbReference>
<protein>
    <recommendedName>
        <fullName evidence="5">L-lysine 2,3-aminomutase</fullName>
    </recommendedName>
    <alternativeName>
        <fullName evidence="13">EF-P post-translational modification enzyme B</fullName>
    </alternativeName>
</protein>
<accession>A0ABX8V773</accession>
<dbReference type="PROSITE" id="PS51918">
    <property type="entry name" value="RADICAL_SAM"/>
    <property type="match status" value="1"/>
</dbReference>
<evidence type="ECO:0000256" key="1">
    <source>
        <dbReference type="ARBA" id="ARBA00001352"/>
    </source>
</evidence>
<dbReference type="InterPro" id="IPR007197">
    <property type="entry name" value="rSAM"/>
</dbReference>
<dbReference type="InterPro" id="IPR013785">
    <property type="entry name" value="Aldolase_TIM"/>
</dbReference>
<evidence type="ECO:0000256" key="8">
    <source>
        <dbReference type="ARBA" id="ARBA00022723"/>
    </source>
</evidence>
<evidence type="ECO:0000259" key="14">
    <source>
        <dbReference type="PROSITE" id="PS51918"/>
    </source>
</evidence>
<evidence type="ECO:0000256" key="9">
    <source>
        <dbReference type="ARBA" id="ARBA00022898"/>
    </source>
</evidence>
<feature type="domain" description="Radical SAM core" evidence="14">
    <location>
        <begin position="98"/>
        <end position="306"/>
    </location>
</feature>
<evidence type="ECO:0000256" key="11">
    <source>
        <dbReference type="ARBA" id="ARBA00023014"/>
    </source>
</evidence>
<keyword evidence="11" id="KW-0411">Iron-sulfur</keyword>
<evidence type="ECO:0000256" key="10">
    <source>
        <dbReference type="ARBA" id="ARBA00023004"/>
    </source>
</evidence>
<dbReference type="SFLD" id="SFLDS00029">
    <property type="entry name" value="Radical_SAM"/>
    <property type="match status" value="1"/>
</dbReference>
<dbReference type="PIRSF" id="PIRSF004911">
    <property type="entry name" value="DUF160"/>
    <property type="match status" value="1"/>
</dbReference>
<dbReference type="InterPro" id="IPR003739">
    <property type="entry name" value="Lys_aminomutase/Glu_NH3_mut"/>
</dbReference>
<dbReference type="GO" id="GO:0016853">
    <property type="term" value="F:isomerase activity"/>
    <property type="evidence" value="ECO:0007669"/>
    <property type="project" value="UniProtKB-KW"/>
</dbReference>
<keyword evidence="16" id="KW-1185">Reference proteome</keyword>
<keyword evidence="6" id="KW-0004">4Fe-4S</keyword>
<comment type="cofactor">
    <cofactor evidence="3">
        <name>[4Fe-4S] cluster</name>
        <dbReference type="ChEBI" id="CHEBI:49883"/>
    </cofactor>
</comment>
<keyword evidence="9" id="KW-0663">Pyridoxal phosphate</keyword>
<name>A0ABX8V773_9BACT</name>
<dbReference type="RefSeq" id="WP_215216621.1">
    <property type="nucleotide sequence ID" value="NZ_CP075587.1"/>
</dbReference>
<evidence type="ECO:0000256" key="6">
    <source>
        <dbReference type="ARBA" id="ARBA00022485"/>
    </source>
</evidence>
<dbReference type="PANTHER" id="PTHR30538:SF1">
    <property type="entry name" value="L-LYSINE 2,3-AMINOMUTASE"/>
    <property type="match status" value="1"/>
</dbReference>
<sequence>MSKTSCWRAIQKKSFTNWKSLLSYLKLPLEEAEKKVLISSHFVLNLPYRLAKKIKKGDWKDPLLLQFLPLKQELQDHPLFVSDPVLDSSFTKTSKLLHKYTGRALLLCTSACAMHCRYCFRQNFAYEKETLDFNKELEELAQDVSLTEIILSGGDPLSLSNAKLKHLLEGLNQIPHIQKIRFHTRFPIGIPERIDAELISLLSCLDKQVIFVIHSNHPKELDNAIFTALKRIQKLGIPLLCQTVLLHQINDDLKVLADLFTMLSNHGILPYYLHQLDRVKGTQHFEASIEKGRELIKQLSARLPGYCIPKYVQEIPNQPNKTVVDLHSFQSSQT</sequence>
<evidence type="ECO:0000313" key="16">
    <source>
        <dbReference type="Proteomes" id="UP000826014"/>
    </source>
</evidence>
<dbReference type="Proteomes" id="UP000826014">
    <property type="component" value="Chromosome"/>
</dbReference>
<evidence type="ECO:0000256" key="13">
    <source>
        <dbReference type="ARBA" id="ARBA00030756"/>
    </source>
</evidence>
<comment type="cofactor">
    <cofactor evidence="2">
        <name>pyridoxal 5'-phosphate</name>
        <dbReference type="ChEBI" id="CHEBI:597326"/>
    </cofactor>
</comment>
<evidence type="ECO:0000313" key="15">
    <source>
        <dbReference type="EMBL" id="QYF49437.1"/>
    </source>
</evidence>
<dbReference type="SFLD" id="SFLDG01070">
    <property type="entry name" value="PLP-dependent"/>
    <property type="match status" value="1"/>
</dbReference>
<evidence type="ECO:0000256" key="12">
    <source>
        <dbReference type="ARBA" id="ARBA00023235"/>
    </source>
</evidence>
<dbReference type="InterPro" id="IPR058240">
    <property type="entry name" value="rSAM_sf"/>
</dbReference>
<evidence type="ECO:0000256" key="2">
    <source>
        <dbReference type="ARBA" id="ARBA00001933"/>
    </source>
</evidence>
<evidence type="ECO:0000256" key="4">
    <source>
        <dbReference type="ARBA" id="ARBA00008703"/>
    </source>
</evidence>
<organism evidence="15 16">
    <name type="scientific">Candidatus Rhabdochlamydia oedothoracis</name>
    <dbReference type="NCBI Taxonomy" id="2720720"/>
    <lineage>
        <taxon>Bacteria</taxon>
        <taxon>Pseudomonadati</taxon>
        <taxon>Chlamydiota</taxon>
        <taxon>Chlamydiia</taxon>
        <taxon>Parachlamydiales</taxon>
        <taxon>Candidatus Rhabdochlamydiaceae</taxon>
        <taxon>Candidatus Rhabdochlamydia</taxon>
    </lineage>
</organism>
<dbReference type="Pfam" id="PF04055">
    <property type="entry name" value="Radical_SAM"/>
    <property type="match status" value="1"/>
</dbReference>